<organism evidence="2 3">
    <name type="scientific">Lates calcarifer</name>
    <name type="common">Barramundi</name>
    <name type="synonym">Holocentrus calcarifer</name>
    <dbReference type="NCBI Taxonomy" id="8187"/>
    <lineage>
        <taxon>Eukaryota</taxon>
        <taxon>Metazoa</taxon>
        <taxon>Chordata</taxon>
        <taxon>Craniata</taxon>
        <taxon>Vertebrata</taxon>
        <taxon>Euteleostomi</taxon>
        <taxon>Actinopterygii</taxon>
        <taxon>Neopterygii</taxon>
        <taxon>Teleostei</taxon>
        <taxon>Neoteleostei</taxon>
        <taxon>Acanthomorphata</taxon>
        <taxon>Carangaria</taxon>
        <taxon>Carangaria incertae sedis</taxon>
        <taxon>Centropomidae</taxon>
        <taxon>Lates</taxon>
    </lineage>
</organism>
<sequence length="370" mass="41173">METAEENNGVTASEAEKKTQAGEGTKLSSSDGKAVSGEMVMPELPKVTQEMVNALLVECRTRTASHSNNIAASTHGVKEETQMETEQVENAAQETKEPAKNHTEEEIKKQEKERKEREARKEKDARERERRERRTWEKEERSKREREWDVRARREREKREEERREWERKERERRERKRAYGEGLSGWRSSCRSAGFKPSSWRDAQDNNSEAETKMVEEEDEEFPFNLSDFVTVDEVGDTDLPRSPSPVVPMETTEGREDTPTSVQQDTPADTPIQVATETRSLDAIVIPVKSDEQVSESKPGSVPTAESSDSLALSALTPSLVLTAAASPLPPSQADSALQHLSSPTPPGSGNPADSSSNSPAIGPATAE</sequence>
<dbReference type="GeneID" id="127142463"/>
<dbReference type="KEGG" id="lcf:127142463"/>
<feature type="region of interest" description="Disordered" evidence="1">
    <location>
        <begin position="328"/>
        <end position="370"/>
    </location>
</feature>
<evidence type="ECO:0000313" key="3">
    <source>
        <dbReference type="RefSeq" id="XP_050926518.1"/>
    </source>
</evidence>
<dbReference type="AlphaFoldDB" id="A0AAJ8DPV2"/>
<feature type="region of interest" description="Disordered" evidence="1">
    <location>
        <begin position="62"/>
        <end position="312"/>
    </location>
</feature>
<dbReference type="RefSeq" id="XP_050926518.1">
    <property type="nucleotide sequence ID" value="XM_051070561.1"/>
</dbReference>
<feature type="compositionally biased region" description="Polar residues" evidence="1">
    <location>
        <begin position="1"/>
        <end position="11"/>
    </location>
</feature>
<gene>
    <name evidence="3" type="primary">LOC127142463</name>
</gene>
<accession>A0AAJ8DPV2</accession>
<feature type="region of interest" description="Disordered" evidence="1">
    <location>
        <begin position="1"/>
        <end position="41"/>
    </location>
</feature>
<reference evidence="3" key="1">
    <citation type="submission" date="2025-08" db="UniProtKB">
        <authorList>
            <consortium name="RefSeq"/>
        </authorList>
    </citation>
    <scope>IDENTIFICATION</scope>
    <source>
        <tissue evidence="3">Brain</tissue>
    </source>
</reference>
<feature type="compositionally biased region" description="Polar residues" evidence="1">
    <location>
        <begin position="335"/>
        <end position="345"/>
    </location>
</feature>
<evidence type="ECO:0000313" key="2">
    <source>
        <dbReference type="Proteomes" id="UP000694890"/>
    </source>
</evidence>
<feature type="compositionally biased region" description="Polar residues" evidence="1">
    <location>
        <begin position="62"/>
        <end position="72"/>
    </location>
</feature>
<name>A0AAJ8DPV2_LATCA</name>
<feature type="compositionally biased region" description="Basic and acidic residues" evidence="1">
    <location>
        <begin position="94"/>
        <end position="173"/>
    </location>
</feature>
<evidence type="ECO:0000256" key="1">
    <source>
        <dbReference type="SAM" id="MobiDB-lite"/>
    </source>
</evidence>
<feature type="compositionally biased region" description="Polar residues" evidence="1">
    <location>
        <begin position="261"/>
        <end position="280"/>
    </location>
</feature>
<proteinExistence type="predicted"/>
<dbReference type="Proteomes" id="UP000694890">
    <property type="component" value="Linkage group LG5"/>
</dbReference>
<protein>
    <submittedName>
        <fullName evidence="3">Uncharacterized protein LOC127142463</fullName>
    </submittedName>
</protein>